<name>A0A3M7F2R3_HORWE</name>
<dbReference type="Proteomes" id="UP000269539">
    <property type="component" value="Unassembled WGS sequence"/>
</dbReference>
<feature type="compositionally biased region" description="Low complexity" evidence="1">
    <location>
        <begin position="140"/>
        <end position="154"/>
    </location>
</feature>
<reference evidence="2 3" key="1">
    <citation type="journal article" date="2018" name="BMC Genomics">
        <title>Genomic evidence for intraspecific hybridization in a clonal and extremely halotolerant yeast.</title>
        <authorList>
            <person name="Gostincar C."/>
            <person name="Stajich J.E."/>
            <person name="Zupancic J."/>
            <person name="Zalar P."/>
            <person name="Gunde-Cimerman N."/>
        </authorList>
    </citation>
    <scope>NUCLEOTIDE SEQUENCE [LARGE SCALE GENOMIC DNA]</scope>
    <source>
        <strain evidence="2 3">EXF-10513</strain>
    </source>
</reference>
<dbReference type="AlphaFoldDB" id="A0A3M7F2R3"/>
<organism evidence="2 3">
    <name type="scientific">Hortaea werneckii</name>
    <name type="common">Black yeast</name>
    <name type="synonym">Cladosporium werneckii</name>
    <dbReference type="NCBI Taxonomy" id="91943"/>
    <lineage>
        <taxon>Eukaryota</taxon>
        <taxon>Fungi</taxon>
        <taxon>Dikarya</taxon>
        <taxon>Ascomycota</taxon>
        <taxon>Pezizomycotina</taxon>
        <taxon>Dothideomycetes</taxon>
        <taxon>Dothideomycetidae</taxon>
        <taxon>Mycosphaerellales</taxon>
        <taxon>Teratosphaeriaceae</taxon>
        <taxon>Hortaea</taxon>
    </lineage>
</organism>
<dbReference type="VEuPathDB" id="FungiDB:BTJ68_12296"/>
<sequence length="396" mass="44042">MDKAIVFHDRRLLVGWRLTDWSEVWYEPVGSADGEEVVYDTNGGAEIGLYKLSVGAPGYREPMFGEIAWFAPFDPETFQAKKKAEKEALQQQFMADAYKYLSADNRRAEKHMEKDFHRLHDTRWFKFFEALKLYKNCNRQARPSTRTAATATAEQEQEEALSEDSGFASNIGPSTRSPAGTEMPPPPPPTARSAPARNLRTGSSSDISRKRKRHTQSQRSKAPKANPRAPRHQGDEAAQSFDAEDSFSRNTPRQISVPLMSGALGSEVGIISPRIMADSSSRLPSRHSNNLGDTSTEDDEYDDDHGFGRQPSANTRDESVAQDHFSNGFPSSVDYGGYNDGLDDEEALERAKRESAAPESRTDLATGYEDGISTTNGRLPEGVYESIEVEDEQDKS</sequence>
<accession>A0A3M7F2R3</accession>
<evidence type="ECO:0000313" key="3">
    <source>
        <dbReference type="Proteomes" id="UP000269539"/>
    </source>
</evidence>
<proteinExistence type="predicted"/>
<evidence type="ECO:0000256" key="1">
    <source>
        <dbReference type="SAM" id="MobiDB-lite"/>
    </source>
</evidence>
<feature type="region of interest" description="Disordered" evidence="1">
    <location>
        <begin position="140"/>
        <end position="263"/>
    </location>
</feature>
<feature type="region of interest" description="Disordered" evidence="1">
    <location>
        <begin position="275"/>
        <end position="380"/>
    </location>
</feature>
<feature type="compositionally biased region" description="Basic and acidic residues" evidence="1">
    <location>
        <begin position="348"/>
        <end position="362"/>
    </location>
</feature>
<protein>
    <submittedName>
        <fullName evidence="2">Uncharacterized protein</fullName>
    </submittedName>
</protein>
<feature type="compositionally biased region" description="Polar residues" evidence="1">
    <location>
        <begin position="278"/>
        <end position="292"/>
    </location>
</feature>
<evidence type="ECO:0000313" key="2">
    <source>
        <dbReference type="EMBL" id="RMY83149.1"/>
    </source>
</evidence>
<gene>
    <name evidence="2" type="ORF">D0864_07882</name>
</gene>
<feature type="compositionally biased region" description="Polar residues" evidence="1">
    <location>
        <begin position="167"/>
        <end position="178"/>
    </location>
</feature>
<comment type="caution">
    <text evidence="2">The sequence shown here is derived from an EMBL/GenBank/DDBJ whole genome shotgun (WGS) entry which is preliminary data.</text>
</comment>
<dbReference type="EMBL" id="QWIO01000871">
    <property type="protein sequence ID" value="RMY83149.1"/>
    <property type="molecule type" value="Genomic_DNA"/>
</dbReference>